<organism evidence="2 3">
    <name type="scientific">Methylorubrum extorquens (strain ATCC 14718 / DSM 1338 / JCM 2805 / NCIMB 9133 / AM1)</name>
    <name type="common">Methylobacterium extorquens</name>
    <dbReference type="NCBI Taxonomy" id="272630"/>
    <lineage>
        <taxon>Bacteria</taxon>
        <taxon>Pseudomonadati</taxon>
        <taxon>Pseudomonadota</taxon>
        <taxon>Alphaproteobacteria</taxon>
        <taxon>Hyphomicrobiales</taxon>
        <taxon>Methylobacteriaceae</taxon>
        <taxon>Methylorubrum</taxon>
    </lineage>
</organism>
<dbReference type="Proteomes" id="UP000009081">
    <property type="component" value="Plasmid megaplasmid"/>
</dbReference>
<feature type="transmembrane region" description="Helical" evidence="1">
    <location>
        <begin position="34"/>
        <end position="60"/>
    </location>
</feature>
<dbReference type="KEGG" id="mea:Mex_2p1266"/>
<evidence type="ECO:0000313" key="3">
    <source>
        <dbReference type="Proteomes" id="UP000009081"/>
    </source>
</evidence>
<feature type="transmembrane region" description="Helical" evidence="1">
    <location>
        <begin position="72"/>
        <end position="95"/>
    </location>
</feature>
<keyword evidence="1" id="KW-1133">Transmembrane helix</keyword>
<keyword evidence="2" id="KW-0614">Plasmid</keyword>
<dbReference type="HOGENOM" id="CLU_1213684_0_0_5"/>
<evidence type="ECO:0000313" key="2">
    <source>
        <dbReference type="EMBL" id="ACS44007.1"/>
    </source>
</evidence>
<keyword evidence="1" id="KW-0812">Transmembrane</keyword>
<keyword evidence="1" id="KW-0472">Membrane</keyword>
<evidence type="ECO:0000256" key="1">
    <source>
        <dbReference type="SAM" id="Phobius"/>
    </source>
</evidence>
<proteinExistence type="predicted"/>
<protein>
    <submittedName>
        <fullName evidence="2">Uncharacterized protein</fullName>
    </submittedName>
</protein>
<sequence>MATQIRPLAAAERAALAGRLRSLRRQRLQALRDVAAVAALGTFCGIAYSPGAVAAVQAAFAGSGDLETSFRIAVAAMLVLALFLTSRTAWLRMAIVRGEVRALRRDLGAGLAEEIVHRIVEVRIVGTAQAGWFCAFLEDDRGRTLFIQAMPDGHGSEELAATFPPASVRFEHALHSGHRFAESREGPFGGECALLELEDVPSGLPVHGTVFEAPLAEVEARLLGIGRS</sequence>
<name>C5B6C5_METEA</name>
<geneLocation type="plasmid" evidence="2 3">
    <name>megaplasmid</name>
</geneLocation>
<keyword evidence="3" id="KW-1185">Reference proteome</keyword>
<accession>C5B6C5</accession>
<reference evidence="2 3" key="1">
    <citation type="journal article" date="2009" name="PLoS ONE">
        <title>Methylobacterium genome sequences: a reference blueprint to investigate microbial metabolism of C1 compounds from natural and industrial sources.</title>
        <authorList>
            <person name="Vuilleumier S."/>
            <person name="Chistoserdova L."/>
            <person name="Lee M.-C."/>
            <person name="Bringel F."/>
            <person name="Lajus A."/>
            <person name="Zhou Y."/>
            <person name="Gourion B."/>
            <person name="Barbe V."/>
            <person name="Chang J."/>
            <person name="Cruveiller S."/>
            <person name="Dossat C."/>
            <person name="Gillett W."/>
            <person name="Gruffaz C."/>
            <person name="Haugen E."/>
            <person name="Hourcade E."/>
            <person name="Levy R."/>
            <person name="Mangenot S."/>
            <person name="Muller E."/>
            <person name="Nadalig T."/>
            <person name="Pagni M."/>
            <person name="Penny C."/>
            <person name="Peyraud R."/>
            <person name="Robinson D.G."/>
            <person name="Roche D."/>
            <person name="Rouy Z."/>
            <person name="Saenampechek C."/>
            <person name="Salvignol G."/>
            <person name="Vallenet D."/>
            <person name="Wu Z."/>
            <person name="Marx C.J."/>
            <person name="Vorholt J.A."/>
            <person name="Olson M.V."/>
            <person name="Kaul R."/>
            <person name="Weissenbach J."/>
            <person name="Medigue C."/>
            <person name="Lidstrom M.E."/>
        </authorList>
    </citation>
    <scope>NUCLEOTIDE SEQUENCE [LARGE SCALE GENOMIC DNA]</scope>
    <source>
        <strain evidence="3">ATCC 14718 / DSM 1338 / JCM 2805 / NCIMB 9133 / AM1</strain>
    </source>
</reference>
<dbReference type="RefSeq" id="WP_003596005.1">
    <property type="nucleotide sequence ID" value="NC_012811.1"/>
</dbReference>
<gene>
    <name evidence="2" type="ordered locus">MexAM1_META2p1266</name>
</gene>
<dbReference type="AlphaFoldDB" id="C5B6C5"/>
<dbReference type="EMBL" id="CP001511">
    <property type="protein sequence ID" value="ACS44007.1"/>
    <property type="molecule type" value="Genomic_DNA"/>
</dbReference>